<evidence type="ECO:0000313" key="3">
    <source>
        <dbReference type="Proteomes" id="UP000001055"/>
    </source>
</evidence>
<sequence>MPSRCDDSMLHAILYGFDEVKACVPFLAHTRQAVDSLVDTRSMVVGIFPILCSPYNIAVTQYHLDLFNNAIKKSFFPPGALPASTRESTSNSNPRELHFNQGHKA</sequence>
<dbReference type="AlphaFoldDB" id="Q0V6J2"/>
<feature type="region of interest" description="Disordered" evidence="1">
    <location>
        <begin position="82"/>
        <end position="105"/>
    </location>
</feature>
<evidence type="ECO:0000313" key="2">
    <source>
        <dbReference type="EMBL" id="EAT91867.1"/>
    </source>
</evidence>
<accession>Q0V6J2</accession>
<dbReference type="KEGG" id="pno:SNOG_00372"/>
<protein>
    <submittedName>
        <fullName evidence="2">Uncharacterized protein</fullName>
    </submittedName>
</protein>
<organism evidence="2 3">
    <name type="scientific">Phaeosphaeria nodorum (strain SN15 / ATCC MYA-4574 / FGSC 10173)</name>
    <name type="common">Glume blotch fungus</name>
    <name type="synonym">Parastagonospora nodorum</name>
    <dbReference type="NCBI Taxonomy" id="321614"/>
    <lineage>
        <taxon>Eukaryota</taxon>
        <taxon>Fungi</taxon>
        <taxon>Dikarya</taxon>
        <taxon>Ascomycota</taxon>
        <taxon>Pezizomycotina</taxon>
        <taxon>Dothideomycetes</taxon>
        <taxon>Pleosporomycetidae</taxon>
        <taxon>Pleosporales</taxon>
        <taxon>Pleosporineae</taxon>
        <taxon>Phaeosphaeriaceae</taxon>
        <taxon>Parastagonospora</taxon>
    </lineage>
</organism>
<dbReference type="Proteomes" id="UP000001055">
    <property type="component" value="Unassembled WGS sequence"/>
</dbReference>
<dbReference type="InParanoid" id="Q0V6J2"/>
<proteinExistence type="predicted"/>
<evidence type="ECO:0000256" key="1">
    <source>
        <dbReference type="SAM" id="MobiDB-lite"/>
    </source>
</evidence>
<gene>
    <name evidence="2" type="ORF">SNOG_00372</name>
</gene>
<reference evidence="3" key="1">
    <citation type="journal article" date="2007" name="Plant Cell">
        <title>Dothideomycete-plant interactions illuminated by genome sequencing and EST analysis of the wheat pathogen Stagonospora nodorum.</title>
        <authorList>
            <person name="Hane J.K."/>
            <person name="Lowe R.G."/>
            <person name="Solomon P.S."/>
            <person name="Tan K.C."/>
            <person name="Schoch C.L."/>
            <person name="Spatafora J.W."/>
            <person name="Crous P.W."/>
            <person name="Kodira C."/>
            <person name="Birren B.W."/>
            <person name="Galagan J.E."/>
            <person name="Torriani S.F."/>
            <person name="McDonald B.A."/>
            <person name="Oliver R.P."/>
        </authorList>
    </citation>
    <scope>NUCLEOTIDE SEQUENCE [LARGE SCALE GENOMIC DNA]</scope>
    <source>
        <strain evidence="3">SN15 / ATCC MYA-4574 / FGSC 10173</strain>
    </source>
</reference>
<dbReference type="RefSeq" id="XP_001791059.1">
    <property type="nucleotide sequence ID" value="XM_001791007.1"/>
</dbReference>
<name>Q0V6J2_PHANO</name>
<feature type="compositionally biased region" description="Polar residues" evidence="1">
    <location>
        <begin position="85"/>
        <end position="94"/>
    </location>
</feature>
<dbReference type="EMBL" id="CH445325">
    <property type="protein sequence ID" value="EAT91867.1"/>
    <property type="molecule type" value="Genomic_DNA"/>
</dbReference>
<dbReference type="GeneID" id="5968600"/>